<sequence>MLIVISPAKTLDYEREIPDYKGTVIRMPEEATELAEQLRAFSPEKLKKLMKISDALAQLNGERFVEWQWPFRQEAVRPALLAFKGEVYNGLDALTMEPGAMEYAQKSLRILSGLYGVLRPLDNIMPYRLEMGTKLTTRKGKDLYAFWGDKITSLLKADIQQEGHRYLLNLASKEYFSAIHTGKLEVPVVTPVFKDFKNGQYKILSFFAKKARGLMTRYVIENELTRPEELKAFNLDGYRYNSDMTVNDSELVFTRD</sequence>
<dbReference type="PANTHER" id="PTHR30283">
    <property type="entry name" value="PEROXIDE STRESS RESPONSE PROTEIN YAAA"/>
    <property type="match status" value="1"/>
</dbReference>
<comment type="similarity">
    <text evidence="1">Belongs to the UPF0246 family.</text>
</comment>
<dbReference type="GO" id="GO:0005829">
    <property type="term" value="C:cytosol"/>
    <property type="evidence" value="ECO:0007669"/>
    <property type="project" value="TreeGrafter"/>
</dbReference>
<name>A0A0E9LU51_9BACT</name>
<dbReference type="PANTHER" id="PTHR30283:SF4">
    <property type="entry name" value="PEROXIDE STRESS RESISTANCE PROTEIN YAAA"/>
    <property type="match status" value="1"/>
</dbReference>
<dbReference type="HAMAP" id="MF_00652">
    <property type="entry name" value="UPF0246"/>
    <property type="match status" value="1"/>
</dbReference>
<organism evidence="2 3">
    <name type="scientific">Geofilum rubicundum JCM 15548</name>
    <dbReference type="NCBI Taxonomy" id="1236989"/>
    <lineage>
        <taxon>Bacteria</taxon>
        <taxon>Pseudomonadati</taxon>
        <taxon>Bacteroidota</taxon>
        <taxon>Bacteroidia</taxon>
        <taxon>Marinilabiliales</taxon>
        <taxon>Marinilabiliaceae</taxon>
        <taxon>Geofilum</taxon>
    </lineage>
</organism>
<dbReference type="RefSeq" id="WP_062122550.1">
    <property type="nucleotide sequence ID" value="NZ_BAZW01000005.1"/>
</dbReference>
<dbReference type="InterPro" id="IPR005583">
    <property type="entry name" value="YaaA"/>
</dbReference>
<dbReference type="STRING" id="1236989.JCM15548_1968"/>
<dbReference type="GO" id="GO:0033194">
    <property type="term" value="P:response to hydroperoxide"/>
    <property type="evidence" value="ECO:0007669"/>
    <property type="project" value="TreeGrafter"/>
</dbReference>
<proteinExistence type="inferred from homology"/>
<accession>A0A0E9LU51</accession>
<evidence type="ECO:0000313" key="3">
    <source>
        <dbReference type="Proteomes" id="UP000032900"/>
    </source>
</evidence>
<evidence type="ECO:0000256" key="1">
    <source>
        <dbReference type="HAMAP-Rule" id="MF_00652"/>
    </source>
</evidence>
<protein>
    <recommendedName>
        <fullName evidence="1">UPF0246 protein JCM15548_1968</fullName>
    </recommendedName>
</protein>
<dbReference type="Proteomes" id="UP000032900">
    <property type="component" value="Unassembled WGS sequence"/>
</dbReference>
<evidence type="ECO:0000313" key="2">
    <source>
        <dbReference type="EMBL" id="GAO28833.1"/>
    </source>
</evidence>
<reference evidence="2 3" key="1">
    <citation type="journal article" date="2015" name="Microbes Environ.">
        <title>Distribution and evolution of nitrogen fixation genes in the phylum bacteroidetes.</title>
        <authorList>
            <person name="Inoue J."/>
            <person name="Oshima K."/>
            <person name="Suda W."/>
            <person name="Sakamoto M."/>
            <person name="Iino T."/>
            <person name="Noda S."/>
            <person name="Hongoh Y."/>
            <person name="Hattori M."/>
            <person name="Ohkuma M."/>
        </authorList>
    </citation>
    <scope>NUCLEOTIDE SEQUENCE [LARGE SCALE GENOMIC DNA]</scope>
    <source>
        <strain evidence="2">JCM 15548</strain>
    </source>
</reference>
<dbReference type="OrthoDB" id="9777133at2"/>
<comment type="caution">
    <text evidence="2">The sequence shown here is derived from an EMBL/GenBank/DDBJ whole genome shotgun (WGS) entry which is preliminary data.</text>
</comment>
<keyword evidence="3" id="KW-1185">Reference proteome</keyword>
<dbReference type="EMBL" id="BAZW01000005">
    <property type="protein sequence ID" value="GAO28833.1"/>
    <property type="molecule type" value="Genomic_DNA"/>
</dbReference>
<gene>
    <name evidence="2" type="ORF">JCM15548_1968</name>
</gene>
<dbReference type="NCBIfam" id="NF002542">
    <property type="entry name" value="PRK02101.1-3"/>
    <property type="match status" value="1"/>
</dbReference>
<dbReference type="AlphaFoldDB" id="A0A0E9LU51"/>
<dbReference type="Pfam" id="PF03883">
    <property type="entry name" value="H2O2_YaaD"/>
    <property type="match status" value="1"/>
</dbReference>